<comment type="caution">
    <text evidence="1">The sequence shown here is derived from an EMBL/GenBank/DDBJ whole genome shotgun (WGS) entry which is preliminary data.</text>
</comment>
<gene>
    <name evidence="1" type="ORF">HAX54_003711</name>
</gene>
<organism evidence="1 2">
    <name type="scientific">Datura stramonium</name>
    <name type="common">Jimsonweed</name>
    <name type="synonym">Common thornapple</name>
    <dbReference type="NCBI Taxonomy" id="4076"/>
    <lineage>
        <taxon>Eukaryota</taxon>
        <taxon>Viridiplantae</taxon>
        <taxon>Streptophyta</taxon>
        <taxon>Embryophyta</taxon>
        <taxon>Tracheophyta</taxon>
        <taxon>Spermatophyta</taxon>
        <taxon>Magnoliopsida</taxon>
        <taxon>eudicotyledons</taxon>
        <taxon>Gunneridae</taxon>
        <taxon>Pentapetalae</taxon>
        <taxon>asterids</taxon>
        <taxon>lamiids</taxon>
        <taxon>Solanales</taxon>
        <taxon>Solanaceae</taxon>
        <taxon>Solanoideae</taxon>
        <taxon>Datureae</taxon>
        <taxon>Datura</taxon>
    </lineage>
</organism>
<proteinExistence type="predicted"/>
<dbReference type="Proteomes" id="UP000823775">
    <property type="component" value="Unassembled WGS sequence"/>
</dbReference>
<dbReference type="InterPro" id="IPR021109">
    <property type="entry name" value="Peptidase_aspartic_dom_sf"/>
</dbReference>
<accession>A0ABS8RWY9</accession>
<dbReference type="Gene3D" id="2.40.70.10">
    <property type="entry name" value="Acid Proteases"/>
    <property type="match status" value="1"/>
</dbReference>
<feature type="non-terminal residue" evidence="1">
    <location>
        <position position="1"/>
    </location>
</feature>
<reference evidence="1 2" key="1">
    <citation type="journal article" date="2021" name="BMC Genomics">
        <title>Datura genome reveals duplications of psychoactive alkaloid biosynthetic genes and high mutation rate following tissue culture.</title>
        <authorList>
            <person name="Rajewski A."/>
            <person name="Carter-House D."/>
            <person name="Stajich J."/>
            <person name="Litt A."/>
        </authorList>
    </citation>
    <scope>NUCLEOTIDE SEQUENCE [LARGE SCALE GENOMIC DNA]</scope>
    <source>
        <strain evidence="1">AR-01</strain>
    </source>
</reference>
<evidence type="ECO:0000313" key="1">
    <source>
        <dbReference type="EMBL" id="MCD7450144.1"/>
    </source>
</evidence>
<name>A0ABS8RWY9_DATST</name>
<dbReference type="PANTHER" id="PTHR33067:SF9">
    <property type="entry name" value="RNA-DIRECTED DNA POLYMERASE"/>
    <property type="match status" value="1"/>
</dbReference>
<sequence>TLKNFAHDYLRALRDNGASTILIPLPIYKLSRLAMLKPISIGLQLANKSIKKPVGAVEEVPEKFGTFILSAGFVVLDCGEDIHNQSYL</sequence>
<dbReference type="PANTHER" id="PTHR33067">
    <property type="entry name" value="RNA-DIRECTED DNA POLYMERASE-RELATED"/>
    <property type="match status" value="1"/>
</dbReference>
<feature type="non-terminal residue" evidence="1">
    <location>
        <position position="88"/>
    </location>
</feature>
<dbReference type="EMBL" id="JACEIK010000117">
    <property type="protein sequence ID" value="MCD7450144.1"/>
    <property type="molecule type" value="Genomic_DNA"/>
</dbReference>
<evidence type="ECO:0000313" key="2">
    <source>
        <dbReference type="Proteomes" id="UP000823775"/>
    </source>
</evidence>
<protein>
    <submittedName>
        <fullName evidence="1">Uncharacterized protein</fullName>
    </submittedName>
</protein>
<keyword evidence="2" id="KW-1185">Reference proteome</keyword>